<dbReference type="EMBL" id="OX459937">
    <property type="protein sequence ID" value="CAI9151793.1"/>
    <property type="molecule type" value="Genomic_DNA"/>
</dbReference>
<evidence type="ECO:0000313" key="2">
    <source>
        <dbReference type="EMBL" id="CAI9151793.1"/>
    </source>
</evidence>
<name>A0ABN8XQX8_RANTA</name>
<feature type="region of interest" description="Disordered" evidence="1">
    <location>
        <begin position="1"/>
        <end position="129"/>
    </location>
</feature>
<protein>
    <submittedName>
        <fullName evidence="2">Uncharacterized protein</fullName>
    </submittedName>
</protein>
<gene>
    <name evidence="2" type="ORF">MRATA1EN1_LOCUS755</name>
</gene>
<feature type="compositionally biased region" description="Basic residues" evidence="1">
    <location>
        <begin position="29"/>
        <end position="41"/>
    </location>
</feature>
<evidence type="ECO:0000313" key="3">
    <source>
        <dbReference type="Proteomes" id="UP001176941"/>
    </source>
</evidence>
<keyword evidence="3" id="KW-1185">Reference proteome</keyword>
<evidence type="ECO:0000256" key="1">
    <source>
        <dbReference type="SAM" id="MobiDB-lite"/>
    </source>
</evidence>
<proteinExistence type="predicted"/>
<feature type="compositionally biased region" description="Gly residues" evidence="1">
    <location>
        <begin position="116"/>
        <end position="129"/>
    </location>
</feature>
<organism evidence="2 3">
    <name type="scientific">Rangifer tarandus platyrhynchus</name>
    <name type="common">Svalbard reindeer</name>
    <dbReference type="NCBI Taxonomy" id="3082113"/>
    <lineage>
        <taxon>Eukaryota</taxon>
        <taxon>Metazoa</taxon>
        <taxon>Chordata</taxon>
        <taxon>Craniata</taxon>
        <taxon>Vertebrata</taxon>
        <taxon>Euteleostomi</taxon>
        <taxon>Mammalia</taxon>
        <taxon>Eutheria</taxon>
        <taxon>Laurasiatheria</taxon>
        <taxon>Artiodactyla</taxon>
        <taxon>Ruminantia</taxon>
        <taxon>Pecora</taxon>
        <taxon>Cervidae</taxon>
        <taxon>Odocoileinae</taxon>
        <taxon>Rangifer</taxon>
    </lineage>
</organism>
<dbReference type="Proteomes" id="UP001176941">
    <property type="component" value="Chromosome 1"/>
</dbReference>
<accession>A0ABN8XQX8</accession>
<sequence length="129" mass="12993">MSSARPPIRLRHKHTHVRPAPAARTRPEPRRRRRARARGARCPHAAPCVLIAASPAPRTAARLPRGSGDGGRDLGAPTARRWGSGAEPGASQGGDVTGSGPLRKAGAAAGQPVSSAGGGRDGAPGPAMG</sequence>
<feature type="compositionally biased region" description="Basic residues" evidence="1">
    <location>
        <begin position="8"/>
        <end position="17"/>
    </location>
</feature>
<reference evidence="2" key="1">
    <citation type="submission" date="2023-04" db="EMBL/GenBank/DDBJ databases">
        <authorList>
            <consortium name="ELIXIR-Norway"/>
        </authorList>
    </citation>
    <scope>NUCLEOTIDE SEQUENCE [LARGE SCALE GENOMIC DNA]</scope>
</reference>